<sequence length="1162" mass="128607">MIGITKKHKSKRILSFILSMILVLSTALGAAGTVVLADEATTNEKDVTLNKTAKLVDGKENTWDVTLSLTGEEPDITETEVVFVIDVTKNAKEYIKSIKQAAKTAAESLLTNEYTVVDVVTYSDSKELEPTVKCENLNELNAAIDNIQFKNIKGKFMQAGVHEAKEILDQSAADNKAIVLFSDRKPTYGYEIASIKINLDKYYKNKKFIEKKHSYFSRGFSRFIEADQDYEITAMNYEKRVGKGDTSELEAYRPLDSNYNKTSSGVMYNKDIFIKNVLIKAMEYESSQITKSGYLLYSIGSTDSNNEAVKALGDNVTKEIKANDTSEITNTFVALAGSKKEITNATVTEVVSDNFNLVNASNLTDSNGNPVIYDEATNTLTWSVDTVSSKPATLTYRVEVKNDKLATLDKNTDYSISKTSSISYTNKNGATINDGFPEATVNVSKRSIKLNFNVVDENGNVITTKKASEYVSGDNSRSSEYSLLTYAKTYVVKADDFTSDNYVLKSIDYNGHNYTDTDKVSVVLTADNSEQEVTFNYYKKEMSKVTVNYYENSYSKDATPINTETIDLPVGSNVTLTAEQMSMHKPDGYVTPAAVDSSSSTVVTLEDYETVVNVVYTKDSFPYTIKYYKDDLLDDKDHYLGSDPKDAVEFETVIKAEDVDVTLYKPDGYEDGAVQSTDLKITSDADKNVINVLYSTKAKIGYEVRYYHDSVDDSNYIDKYVNEEAVFETTIDFDVDLHKGEGYKSGVIQSNSATTVTSDRDNNIVYVVYEKDSFPYTINYYKKSASDEEVELGTVTGSAVFESTIDVDVNAKKPTEGYKEGVIVEGNTTVKAGENVIKVVYDRDTFGYTVNYYKDSVSEDNKLDTDPASHEALYDTVIKSEDVDLTMFKPDGYEAGVIETGNFTITANEANNVINVVYKTKSDVDYTIEYYKQVYNEDTDTITEEMIGEPVKSTAKFETPIEYIQSDGATRFATTGETDKLTIDLGAYLEAGYKSEVLVTGPEGDKLGLEDNTIKIVYQLEKYTITTEYYFDDEIDDSMTTTTEQYFATTINELTPAAVEGYELATVEYPGSDTLSGDVTIKVNYKKLVVPEVAADEDTVVAPVADTVVAPIAEVAADEDSVSGEITGTSDSNANVIYSIALMLLAGCVAVVSFKKSSKEEN</sequence>
<feature type="chain" id="PRO_5039398028" description="VWFA domain-containing protein" evidence="1">
    <location>
        <begin position="31"/>
        <end position="1162"/>
    </location>
</feature>
<name>A0A1G9U140_9FIRM</name>
<dbReference type="PROSITE" id="PS50234">
    <property type="entry name" value="VWFA"/>
    <property type="match status" value="1"/>
</dbReference>
<dbReference type="RefSeq" id="WP_074520817.1">
    <property type="nucleotide sequence ID" value="NZ_FNHZ01000001.1"/>
</dbReference>
<protein>
    <recommendedName>
        <fullName evidence="2">VWFA domain-containing protein</fullName>
    </recommendedName>
</protein>
<proteinExistence type="predicted"/>
<dbReference type="InterPro" id="IPR002035">
    <property type="entry name" value="VWF_A"/>
</dbReference>
<reference evidence="4" key="1">
    <citation type="submission" date="2016-10" db="EMBL/GenBank/DDBJ databases">
        <authorList>
            <person name="Varghese N."/>
            <person name="Submissions S."/>
        </authorList>
    </citation>
    <scope>NUCLEOTIDE SEQUENCE [LARGE SCALE GENOMIC DNA]</scope>
    <source>
        <strain evidence="4">M83</strain>
    </source>
</reference>
<dbReference type="InterPro" id="IPR036465">
    <property type="entry name" value="vWFA_dom_sf"/>
</dbReference>
<keyword evidence="4" id="KW-1185">Reference proteome</keyword>
<dbReference type="SMART" id="SM00327">
    <property type="entry name" value="VWA"/>
    <property type="match status" value="1"/>
</dbReference>
<dbReference type="AlphaFoldDB" id="A0A1G9U140"/>
<organism evidence="3 4">
    <name type="scientific">Lachnospira pectinoschiza</name>
    <dbReference type="NCBI Taxonomy" id="28052"/>
    <lineage>
        <taxon>Bacteria</taxon>
        <taxon>Bacillati</taxon>
        <taxon>Bacillota</taxon>
        <taxon>Clostridia</taxon>
        <taxon>Lachnospirales</taxon>
        <taxon>Lachnospiraceae</taxon>
        <taxon>Lachnospira</taxon>
    </lineage>
</organism>
<evidence type="ECO:0000256" key="1">
    <source>
        <dbReference type="SAM" id="SignalP"/>
    </source>
</evidence>
<dbReference type="EMBL" id="FNHZ01000001">
    <property type="protein sequence ID" value="SDM53374.1"/>
    <property type="molecule type" value="Genomic_DNA"/>
</dbReference>
<evidence type="ECO:0000313" key="4">
    <source>
        <dbReference type="Proteomes" id="UP000187651"/>
    </source>
</evidence>
<accession>A0A1G9U140</accession>
<dbReference type="SUPFAM" id="SSF53300">
    <property type="entry name" value="vWA-like"/>
    <property type="match status" value="1"/>
</dbReference>
<keyword evidence="1" id="KW-0732">Signal</keyword>
<evidence type="ECO:0000259" key="2">
    <source>
        <dbReference type="PROSITE" id="PS50234"/>
    </source>
</evidence>
<evidence type="ECO:0000313" key="3">
    <source>
        <dbReference type="EMBL" id="SDM53374.1"/>
    </source>
</evidence>
<feature type="signal peptide" evidence="1">
    <location>
        <begin position="1"/>
        <end position="30"/>
    </location>
</feature>
<dbReference type="Gene3D" id="3.40.50.410">
    <property type="entry name" value="von Willebrand factor, type A domain"/>
    <property type="match status" value="1"/>
</dbReference>
<gene>
    <name evidence="3" type="ORF">SAMN05216544_0564</name>
</gene>
<dbReference type="Proteomes" id="UP000187651">
    <property type="component" value="Unassembled WGS sequence"/>
</dbReference>
<feature type="domain" description="VWFA" evidence="2">
    <location>
        <begin position="80"/>
        <end position="262"/>
    </location>
</feature>
<dbReference type="OrthoDB" id="9802773at2"/>